<comment type="similarity">
    <text evidence="1">Belongs to the constitutive coactivator of PPAR-gamma family.</text>
</comment>
<organism evidence="3">
    <name type="scientific">Hydra vulgaris</name>
    <name type="common">Hydra</name>
    <name type="synonym">Hydra attenuata</name>
    <dbReference type="NCBI Taxonomy" id="6087"/>
    <lineage>
        <taxon>Eukaryota</taxon>
        <taxon>Metazoa</taxon>
        <taxon>Cnidaria</taxon>
        <taxon>Hydrozoa</taxon>
        <taxon>Hydroidolina</taxon>
        <taxon>Anthoathecata</taxon>
        <taxon>Aplanulata</taxon>
        <taxon>Hydridae</taxon>
        <taxon>Hydra</taxon>
    </lineage>
</organism>
<dbReference type="Gene3D" id="3.40.50.1010">
    <property type="entry name" value="5'-nuclease"/>
    <property type="match status" value="1"/>
</dbReference>
<dbReference type="PANTHER" id="PTHR15976:SF16">
    <property type="entry name" value="ASTEROID DOMAIN-CONTAINING PROTEIN"/>
    <property type="match status" value="1"/>
</dbReference>
<reference evidence="3" key="1">
    <citation type="journal article" date="2013" name="Genome Biol. Evol.">
        <title>Punctuated emergences of genetic and phenotypic innovations in eumetazoan, bilaterian, euteleostome, and hominidae ancestors.</title>
        <authorList>
            <person name="Wenger Y."/>
            <person name="Galliot B."/>
        </authorList>
    </citation>
    <scope>NUCLEOTIDE SEQUENCE</scope>
    <source>
        <tissue evidence="3">Whole animals</tissue>
    </source>
</reference>
<name>T2M4M9_HYDVU</name>
<dbReference type="InterPro" id="IPR026784">
    <property type="entry name" value="Coact_PPARg"/>
</dbReference>
<dbReference type="InterPro" id="IPR029060">
    <property type="entry name" value="PIN-like_dom_sf"/>
</dbReference>
<dbReference type="GO" id="GO:0005634">
    <property type="term" value="C:nucleus"/>
    <property type="evidence" value="ECO:0007669"/>
    <property type="project" value="TreeGrafter"/>
</dbReference>
<dbReference type="OrthoDB" id="10061469at2759"/>
<dbReference type="EMBL" id="HAAD01000680">
    <property type="protein sequence ID" value="CDG66912.1"/>
    <property type="molecule type" value="mRNA"/>
</dbReference>
<proteinExistence type="evidence at transcript level"/>
<accession>T2M4M9</accession>
<feature type="compositionally biased region" description="Polar residues" evidence="2">
    <location>
        <begin position="425"/>
        <end position="436"/>
    </location>
</feature>
<protein>
    <submittedName>
        <fullName evidence="3">Constitutive coactivator of PPAR-gamma-like protein 1</fullName>
    </submittedName>
</protein>
<sequence length="1031" mass="116880">MGIQILQDFIDASNLFTKQFNKLLDENLFGDCSNLLVVHADSCWRYFYQEHVDWVCGGQWSELFQNVDKFVRAFRQADIELVVFFDGTLNENSLHQWSTKHRFIRETVKEILSHVIHNQNYSFKTITKKFVAPGSFKTALRLAFRSCEVVVCSAVHDVYKECILYSKDTNSLGVLANDGNFFVYKAPKYLSLGNTKWLKKSLNGCKFYDTNKILEYFNLKDEHLAYLAALLGNFLISESSLASFYWDLIEEDNPLKKIQSDNNNLDSPENINDSDDCIPENNIIYLVKYFVSDDNICYCNDIDNLMANVIGESLLPPGETRLKNIVKFLHANNENLKDIDVIGRLVFAKSSISVEEGSTKLKKIIAFYQDCLSASLSSCVPHVTIGNDLFTKAGFPLPIEGTNCSSRFKKLWKVPDKQKSEPENHVTTNNNENSLNDTEHVLKQGTLEEAAQALELLELNETKVNVESEESSNKQPVVTNKFKDATEMFQPSENKVKSTILHYPRDITVTRLHESINIDVLNVALTRHQNGQMCPEILQLLTKGEIILDMGVDDELSTSRLAIPLLYRPLRQLVYGILFGVKQIEDHEKPLENKTENSDKEARLSSFTVKEWSVYGDKPLDKPDEVEAKGMNWKIPPLRKLWLGTDVEDNSNRLKAFLSCMRSDTVNMSNTSMVPQRLIILCCVLRYLVQQEKVVLTKHDIDAFLAQALSSHLTIDHNVQHLATIRLNVIDARCIQLAAIFMKGVEDAILANDACGSPLPWELCCPWNFFDGKLFHSKWLQATTNANVLELCDGKPHLVEKLDRLRWCVTEGLHSKYLIAGFRNDSPFLNLYPLSVGPVYDVSQSQSYMQRIRSRGPGSKRPVNGSGATLHVAGFPVAHWDGNKSGIGYSKHGPKVLVGGPNCVDLPSSHRQRTSPRRSMRAHLGRGLLETPFITPWHSNYGFEDYNNSAFHLMKGVNKSTPDRSKISKVNQKRVYSSRTRHQNRGINNENKSVAWLDNEDLSNDKIVSPIKVASKYDVSFGRGQWINSAI</sequence>
<feature type="region of interest" description="Disordered" evidence="2">
    <location>
        <begin position="415"/>
        <end position="436"/>
    </location>
</feature>
<evidence type="ECO:0000313" key="3">
    <source>
        <dbReference type="EMBL" id="CDG66912.1"/>
    </source>
</evidence>
<dbReference type="SUPFAM" id="SSF88723">
    <property type="entry name" value="PIN domain-like"/>
    <property type="match status" value="1"/>
</dbReference>
<dbReference type="PANTHER" id="PTHR15976">
    <property type="entry name" value="CONSTITUTIVE COACTIVATOR OF PEROXISOME PROLIFERATOR-ACTIVATED RECEPTOR GAMMA"/>
    <property type="match status" value="1"/>
</dbReference>
<feature type="compositionally biased region" description="Basic and acidic residues" evidence="2">
    <location>
        <begin position="415"/>
        <end position="424"/>
    </location>
</feature>
<evidence type="ECO:0000256" key="2">
    <source>
        <dbReference type="SAM" id="MobiDB-lite"/>
    </source>
</evidence>
<feature type="region of interest" description="Disordered" evidence="2">
    <location>
        <begin position="901"/>
        <end position="921"/>
    </location>
</feature>
<evidence type="ECO:0000256" key="1">
    <source>
        <dbReference type="ARBA" id="ARBA00009495"/>
    </source>
</evidence>
<gene>
    <name evidence="3" type="primary">FAM120A</name>
</gene>
<dbReference type="AlphaFoldDB" id="T2M4M9"/>
<feature type="compositionally biased region" description="Basic residues" evidence="2">
    <location>
        <begin position="910"/>
        <end position="921"/>
    </location>
</feature>